<dbReference type="InterPro" id="IPR052987">
    <property type="entry name" value="Chloroplast_AMP-bd_Enzymes"/>
</dbReference>
<keyword evidence="3" id="KW-1185">Reference proteome</keyword>
<dbReference type="STRING" id="869212.Turpa_1960"/>
<dbReference type="SUPFAM" id="SSF56801">
    <property type="entry name" value="Acetyl-CoA synthetase-like"/>
    <property type="match status" value="1"/>
</dbReference>
<organism evidence="2 3">
    <name type="scientific">Turneriella parva (strain ATCC BAA-1111 / DSM 21527 / NCTC 11395 / H)</name>
    <name type="common">Leptospira parva</name>
    <dbReference type="NCBI Taxonomy" id="869212"/>
    <lineage>
        <taxon>Bacteria</taxon>
        <taxon>Pseudomonadati</taxon>
        <taxon>Spirochaetota</taxon>
        <taxon>Spirochaetia</taxon>
        <taxon>Leptospirales</taxon>
        <taxon>Leptospiraceae</taxon>
        <taxon>Turneriella</taxon>
    </lineage>
</organism>
<dbReference type="InterPro" id="IPR042099">
    <property type="entry name" value="ANL_N_sf"/>
</dbReference>
<keyword evidence="2" id="KW-0436">Ligase</keyword>
<dbReference type="EMBL" id="CP002959">
    <property type="protein sequence ID" value="AFM12607.1"/>
    <property type="molecule type" value="Genomic_DNA"/>
</dbReference>
<dbReference type="OrthoDB" id="311554at2"/>
<protein>
    <submittedName>
        <fullName evidence="2">AMP-dependent synthetase and ligase</fullName>
    </submittedName>
</protein>
<reference evidence="2 3" key="1">
    <citation type="submission" date="2012-06" db="EMBL/GenBank/DDBJ databases">
        <title>The complete chromosome of genome of Turneriella parva DSM 21527.</title>
        <authorList>
            <consortium name="US DOE Joint Genome Institute (JGI-PGF)"/>
            <person name="Lucas S."/>
            <person name="Han J."/>
            <person name="Lapidus A."/>
            <person name="Bruce D."/>
            <person name="Goodwin L."/>
            <person name="Pitluck S."/>
            <person name="Peters L."/>
            <person name="Kyrpides N."/>
            <person name="Mavromatis K."/>
            <person name="Ivanova N."/>
            <person name="Mikhailova N."/>
            <person name="Chertkov O."/>
            <person name="Detter J.C."/>
            <person name="Tapia R."/>
            <person name="Han C."/>
            <person name="Land M."/>
            <person name="Hauser L."/>
            <person name="Markowitz V."/>
            <person name="Cheng J.-F."/>
            <person name="Hugenholtz P."/>
            <person name="Woyke T."/>
            <person name="Wu D."/>
            <person name="Gronow S."/>
            <person name="Wellnitz S."/>
            <person name="Brambilla E."/>
            <person name="Klenk H.-P."/>
            <person name="Eisen J.A."/>
        </authorList>
    </citation>
    <scope>NUCLEOTIDE SEQUENCE [LARGE SCALE GENOMIC DNA]</scope>
    <source>
        <strain evidence="3">ATCC BAA-1111 / DSM 21527 / NCTC 11395 / H</strain>
    </source>
</reference>
<feature type="domain" description="AMP-dependent synthetase/ligase" evidence="1">
    <location>
        <begin position="16"/>
        <end position="465"/>
    </location>
</feature>
<name>I4B5Q0_TURPD</name>
<dbReference type="Proteomes" id="UP000006048">
    <property type="component" value="Chromosome"/>
</dbReference>
<dbReference type="InterPro" id="IPR000873">
    <property type="entry name" value="AMP-dep_synth/lig_dom"/>
</dbReference>
<dbReference type="PANTHER" id="PTHR43813:SF1">
    <property type="entry name" value="ACYL-ACTIVATING ENZYME 16, CHLOROPLASTIC-RELATED"/>
    <property type="match status" value="1"/>
</dbReference>
<accession>I4B5Q0</accession>
<evidence type="ECO:0000313" key="2">
    <source>
        <dbReference type="EMBL" id="AFM12607.1"/>
    </source>
</evidence>
<dbReference type="Pfam" id="PF23562">
    <property type="entry name" value="AMP-binding_C_3"/>
    <property type="match status" value="1"/>
</dbReference>
<dbReference type="RefSeq" id="WP_014803114.1">
    <property type="nucleotide sequence ID" value="NC_018020.1"/>
</dbReference>
<proteinExistence type="predicted"/>
<dbReference type="Pfam" id="PF00501">
    <property type="entry name" value="AMP-binding"/>
    <property type="match status" value="1"/>
</dbReference>
<dbReference type="InterPro" id="IPR020845">
    <property type="entry name" value="AMP-binding_CS"/>
</dbReference>
<dbReference type="GO" id="GO:0016874">
    <property type="term" value="F:ligase activity"/>
    <property type="evidence" value="ECO:0007669"/>
    <property type="project" value="UniProtKB-KW"/>
</dbReference>
<gene>
    <name evidence="2" type="ordered locus">Turpa_1960</name>
</gene>
<dbReference type="PANTHER" id="PTHR43813">
    <property type="entry name" value="ACYL-ACTIVATING ENZYME 16, CHLOROPLASTIC-RELATED"/>
    <property type="match status" value="1"/>
</dbReference>
<dbReference type="KEGG" id="tpx:Turpa_1960"/>
<dbReference type="HOGENOM" id="CLU_000022_45_5_12"/>
<dbReference type="AlphaFoldDB" id="I4B5Q0"/>
<dbReference type="Gene3D" id="3.40.50.12780">
    <property type="entry name" value="N-terminal domain of ligase-like"/>
    <property type="match status" value="1"/>
</dbReference>
<dbReference type="PROSITE" id="PS00455">
    <property type="entry name" value="AMP_BINDING"/>
    <property type="match status" value="1"/>
</dbReference>
<evidence type="ECO:0000313" key="3">
    <source>
        <dbReference type="Proteomes" id="UP000006048"/>
    </source>
</evidence>
<dbReference type="PATRIC" id="fig|869212.3.peg.1964"/>
<evidence type="ECO:0000259" key="1">
    <source>
        <dbReference type="Pfam" id="PF00501"/>
    </source>
</evidence>
<sequence length="645" mass="70894">MEYVKLNVKTYVEAIQQSFKKNAQRIAVRFREGSEEFKTLTYAQLEKEVNLVAAGLAAIGVKPKDHIGLIADVSHYWITANLAIQLNGAADVPRGTDSTGPEIAYILDHSGSNVVFVHNADQVKKIETALKKFKLKVKKYIVLNDQKTAKGSNVMTLSELKAEGEKLVKKGGKALADFESRAGKVAPSDLSCLVYTSGTTGEPKGVMLSHGNFASQMRTIPEVLKIGPTDSGLTLLPPWHVFGRITEMMFIAIGASITYTDIKHIGDDMRSIKPTYVPAVPRIWEGIYNKIIGNVKKAGKEPIFNKFKAAALKYNHFVSMLTGKEKLPIGRNIVSAIGARIVGLFGAIVWFIPKKLGDILVFKKVLAATGGNLKASLSGGGALPSYIDDFFRAIGVRILEGYGLTETSPVLSVRRMERLIPGTVGPLIAHTEYKLIDLEGRDVTRIPGAKGTLHVRGPQVMQGYYKNPKKTADVLTPDGWFNTGDLVVFNHSGEISIVGRSKDTLVLVGGENVEPTPIEEKMKESEFIDHVMLVSRAFGEDQKVLGALIVPNADNLADWAKKNGVSGDFAALIKDPKVHAMYRHEINKYINSENGFKNFEKVGVFTLLKKPFEQGDELNNTLKVRRHIVSEKYEKLIDDMYADAK</sequence>